<dbReference type="InterPro" id="IPR011006">
    <property type="entry name" value="CheY-like_superfamily"/>
</dbReference>
<name>A0A3B1BVA8_9ZZZZ</name>
<sequence length="122" mass="14152">MKSLLLLIKDEYLSKGIAVALMDYFTSIHSTKNPFEAINIVKNKSIDFIITEVEFNTLDTQGYIEEIFRHVKQNTQVIIIKDEYLDLSKLKSNTDLIIFNKPLSIQKIINVVRSFEDVINKK</sequence>
<protein>
    <recommendedName>
        <fullName evidence="2">Response regulatory domain-containing protein</fullName>
    </recommendedName>
</protein>
<dbReference type="Gene3D" id="3.40.50.2300">
    <property type="match status" value="1"/>
</dbReference>
<dbReference type="AlphaFoldDB" id="A0A3B1BVA8"/>
<organism evidence="1">
    <name type="scientific">hydrothermal vent metagenome</name>
    <dbReference type="NCBI Taxonomy" id="652676"/>
    <lineage>
        <taxon>unclassified sequences</taxon>
        <taxon>metagenomes</taxon>
        <taxon>ecological metagenomes</taxon>
    </lineage>
</organism>
<evidence type="ECO:0008006" key="2">
    <source>
        <dbReference type="Google" id="ProtNLM"/>
    </source>
</evidence>
<reference evidence="1" key="1">
    <citation type="submission" date="2018-06" db="EMBL/GenBank/DDBJ databases">
        <authorList>
            <person name="Zhirakovskaya E."/>
        </authorList>
    </citation>
    <scope>NUCLEOTIDE SEQUENCE</scope>
</reference>
<proteinExistence type="predicted"/>
<dbReference type="SUPFAM" id="SSF52172">
    <property type="entry name" value="CheY-like"/>
    <property type="match status" value="1"/>
</dbReference>
<accession>A0A3B1BVA8</accession>
<evidence type="ECO:0000313" key="1">
    <source>
        <dbReference type="EMBL" id="VAX16173.1"/>
    </source>
</evidence>
<dbReference type="EMBL" id="UOGD01000046">
    <property type="protein sequence ID" value="VAX16173.1"/>
    <property type="molecule type" value="Genomic_DNA"/>
</dbReference>
<gene>
    <name evidence="1" type="ORF">MNBD_IGNAVI01-2132</name>
</gene>